<dbReference type="Proteomes" id="UP000292082">
    <property type="component" value="Unassembled WGS sequence"/>
</dbReference>
<dbReference type="AlphaFoldDB" id="A0A4V2K516"/>
<evidence type="ECO:0000259" key="2">
    <source>
        <dbReference type="Pfam" id="PF24016"/>
    </source>
</evidence>
<proteinExistence type="predicted"/>
<feature type="domain" description="DUF7330" evidence="2">
    <location>
        <begin position="320"/>
        <end position="448"/>
    </location>
</feature>
<evidence type="ECO:0000256" key="1">
    <source>
        <dbReference type="SAM" id="MobiDB-lite"/>
    </source>
</evidence>
<dbReference type="STRING" id="114155.A0A4V2K516"/>
<dbReference type="InterPro" id="IPR055754">
    <property type="entry name" value="DUF7330"/>
</dbReference>
<organism evidence="3 4">
    <name type="scientific">Dichomitus squalens</name>
    <dbReference type="NCBI Taxonomy" id="114155"/>
    <lineage>
        <taxon>Eukaryota</taxon>
        <taxon>Fungi</taxon>
        <taxon>Dikarya</taxon>
        <taxon>Basidiomycota</taxon>
        <taxon>Agaricomycotina</taxon>
        <taxon>Agaricomycetes</taxon>
        <taxon>Polyporales</taxon>
        <taxon>Polyporaceae</taxon>
        <taxon>Dichomitus</taxon>
    </lineage>
</organism>
<gene>
    <name evidence="3" type="ORF">BD310DRAFT_823936</name>
</gene>
<feature type="region of interest" description="Disordered" evidence="1">
    <location>
        <begin position="1"/>
        <end position="46"/>
    </location>
</feature>
<sequence>MILPDDTPASPTKSRAGPLSPASEDTHEDNVPPPPAYPGPPPTQQQNVDIEAQASNSRTPLVQRSGFGESSPIEEVEPAATRFLKAFGIAVLIYLVVGSFTRTAIAGVHWDHRSGGHVEVSVRSSDHASKIPYPRQSDGKIISCSSADVGQPRFRSGPVTSFLFPLSADLLYIYGRGALSHGSIVFVPTTDRSIPEGNIRVDITPHFENSFALGSANICLLEPAVGQRSIAILTPRQWWPSSDLEFKVEVRFPAQATPLGKPLRVKAFETNLPLFEHAFSELEGKVSFGSLKVSSTNMPIHAWVRWHSVEADNATMVTSNARIDGKFRVSRELELRTSNQAIDAQVTLDHDVSRSDTVSSNLTMVTTNARIDSKISLRRAAYVQTGGSFSVSAHTANGAVDLAVTSQPADSTLTLSARASNSPATVHLNPAFEGAIEIGTTNGPVSFDVNKKASDPGNLGRQRMWVVSEKTMKMWKGFVSWGSPHGRRLNGRVTVQTENGAAELQV</sequence>
<dbReference type="Pfam" id="PF24016">
    <property type="entry name" value="DUF7330"/>
    <property type="match status" value="1"/>
</dbReference>
<dbReference type="EMBL" id="ML145153">
    <property type="protein sequence ID" value="TBU56336.1"/>
    <property type="molecule type" value="Genomic_DNA"/>
</dbReference>
<accession>A0A4V2K516</accession>
<feature type="compositionally biased region" description="Pro residues" evidence="1">
    <location>
        <begin position="31"/>
        <end position="43"/>
    </location>
</feature>
<name>A0A4V2K516_9APHY</name>
<reference evidence="3 4" key="1">
    <citation type="submission" date="2019-01" db="EMBL/GenBank/DDBJ databases">
        <title>Draft genome sequences of three monokaryotic isolates of the white-rot basidiomycete fungus Dichomitus squalens.</title>
        <authorList>
            <consortium name="DOE Joint Genome Institute"/>
            <person name="Lopez S.C."/>
            <person name="Andreopoulos B."/>
            <person name="Pangilinan J."/>
            <person name="Lipzen A."/>
            <person name="Riley R."/>
            <person name="Ahrendt S."/>
            <person name="Ng V."/>
            <person name="Barry K."/>
            <person name="Daum C."/>
            <person name="Grigoriev I.V."/>
            <person name="Hilden K.S."/>
            <person name="Makela M.R."/>
            <person name="de Vries R.P."/>
        </authorList>
    </citation>
    <scope>NUCLEOTIDE SEQUENCE [LARGE SCALE GENOMIC DNA]</scope>
    <source>
        <strain evidence="3 4">CBS 464.89</strain>
    </source>
</reference>
<evidence type="ECO:0000313" key="3">
    <source>
        <dbReference type="EMBL" id="TBU56336.1"/>
    </source>
</evidence>
<keyword evidence="4" id="KW-1185">Reference proteome</keyword>
<protein>
    <recommendedName>
        <fullName evidence="2">DUF7330 domain-containing protein</fullName>
    </recommendedName>
</protein>
<evidence type="ECO:0000313" key="4">
    <source>
        <dbReference type="Proteomes" id="UP000292082"/>
    </source>
</evidence>